<dbReference type="InterPro" id="IPR020904">
    <property type="entry name" value="Sc_DH/Rdtase_CS"/>
</dbReference>
<accession>E2ZD62</accession>
<keyword evidence="2" id="KW-0560">Oxidoreductase</keyword>
<comment type="caution">
    <text evidence="5">The sequence shown here is derived from an EMBL/GenBank/DDBJ whole genome shotgun (WGS) entry which is preliminary data.</text>
</comment>
<dbReference type="Pfam" id="PF13561">
    <property type="entry name" value="adh_short_C2"/>
    <property type="match status" value="1"/>
</dbReference>
<dbReference type="SMART" id="SM00822">
    <property type="entry name" value="PKS_KR"/>
    <property type="match status" value="1"/>
</dbReference>
<dbReference type="AlphaFoldDB" id="E2ZD62"/>
<dbReference type="FunFam" id="3.40.50.720:FF:000084">
    <property type="entry name" value="Short-chain dehydrogenase reductase"/>
    <property type="match status" value="1"/>
</dbReference>
<dbReference type="PRINTS" id="PR00081">
    <property type="entry name" value="GDHRDH"/>
</dbReference>
<dbReference type="GO" id="GO:0016491">
    <property type="term" value="F:oxidoreductase activity"/>
    <property type="evidence" value="ECO:0007669"/>
    <property type="project" value="UniProtKB-KW"/>
</dbReference>
<name>E2ZD62_9FIRM</name>
<dbReference type="Proteomes" id="UP000003195">
    <property type="component" value="Unassembled WGS sequence"/>
</dbReference>
<dbReference type="OrthoDB" id="9803333at2"/>
<evidence type="ECO:0000256" key="3">
    <source>
        <dbReference type="ARBA" id="ARBA00023027"/>
    </source>
</evidence>
<organism evidence="5 6">
    <name type="scientific">Megasphaera micronuciformis F0359</name>
    <dbReference type="NCBI Taxonomy" id="706434"/>
    <lineage>
        <taxon>Bacteria</taxon>
        <taxon>Bacillati</taxon>
        <taxon>Bacillota</taxon>
        <taxon>Negativicutes</taxon>
        <taxon>Veillonellales</taxon>
        <taxon>Veillonellaceae</taxon>
        <taxon>Megasphaera</taxon>
    </lineage>
</organism>
<dbReference type="InterPro" id="IPR036291">
    <property type="entry name" value="NAD(P)-bd_dom_sf"/>
</dbReference>
<dbReference type="HOGENOM" id="CLU_010194_1_0_9"/>
<dbReference type="STRING" id="706434.HMPREF9429_01402"/>
<dbReference type="PANTHER" id="PTHR24321">
    <property type="entry name" value="DEHYDROGENASES, SHORT CHAIN"/>
    <property type="match status" value="1"/>
</dbReference>
<dbReference type="RefSeq" id="WP_006942588.1">
    <property type="nucleotide sequence ID" value="NZ_GL538208.1"/>
</dbReference>
<dbReference type="PROSITE" id="PS00061">
    <property type="entry name" value="ADH_SHORT"/>
    <property type="match status" value="1"/>
</dbReference>
<dbReference type="PANTHER" id="PTHR24321:SF8">
    <property type="entry name" value="ESTRADIOL 17-BETA-DEHYDROGENASE 8-RELATED"/>
    <property type="match status" value="1"/>
</dbReference>
<evidence type="ECO:0000256" key="1">
    <source>
        <dbReference type="ARBA" id="ARBA00006484"/>
    </source>
</evidence>
<dbReference type="InterPro" id="IPR057326">
    <property type="entry name" value="KR_dom"/>
</dbReference>
<dbReference type="SUPFAM" id="SSF51735">
    <property type="entry name" value="NAD(P)-binding Rossmann-fold domains"/>
    <property type="match status" value="1"/>
</dbReference>
<evidence type="ECO:0000313" key="5">
    <source>
        <dbReference type="EMBL" id="EFQ03728.1"/>
    </source>
</evidence>
<dbReference type="PRINTS" id="PR00080">
    <property type="entry name" value="SDRFAMILY"/>
</dbReference>
<protein>
    <submittedName>
        <fullName evidence="5">Oxidoreductase, short chain dehydrogenase/reductase family protein</fullName>
    </submittedName>
</protein>
<evidence type="ECO:0000313" key="6">
    <source>
        <dbReference type="Proteomes" id="UP000003195"/>
    </source>
</evidence>
<dbReference type="InterPro" id="IPR002347">
    <property type="entry name" value="SDR_fam"/>
</dbReference>
<keyword evidence="6" id="KW-1185">Reference proteome</keyword>
<dbReference type="GO" id="GO:0008206">
    <property type="term" value="P:bile acid metabolic process"/>
    <property type="evidence" value="ECO:0007669"/>
    <property type="project" value="UniProtKB-ARBA"/>
</dbReference>
<evidence type="ECO:0000256" key="2">
    <source>
        <dbReference type="ARBA" id="ARBA00023002"/>
    </source>
</evidence>
<reference evidence="5 6" key="1">
    <citation type="submission" date="2010-08" db="EMBL/GenBank/DDBJ databases">
        <authorList>
            <person name="Weinstock G."/>
            <person name="Sodergren E."/>
            <person name="Clifton S."/>
            <person name="Fulton L."/>
            <person name="Fulton B."/>
            <person name="Courtney L."/>
            <person name="Fronick C."/>
            <person name="Harrison M."/>
            <person name="Strong C."/>
            <person name="Farmer C."/>
            <person name="Delahaunty K."/>
            <person name="Markovic C."/>
            <person name="Hall O."/>
            <person name="Minx P."/>
            <person name="Tomlinson C."/>
            <person name="Mitreva M."/>
            <person name="Hou S."/>
            <person name="Chen J."/>
            <person name="Wollam A."/>
            <person name="Pepin K.H."/>
            <person name="Johnson M."/>
            <person name="Bhonagiri V."/>
            <person name="Zhang X."/>
            <person name="Suruliraj S."/>
            <person name="Warren W."/>
            <person name="Chinwalla A."/>
            <person name="Mardis E.R."/>
            <person name="Wilson R.K."/>
        </authorList>
    </citation>
    <scope>NUCLEOTIDE SEQUENCE [LARGE SCALE GENOMIC DNA]</scope>
    <source>
        <strain evidence="5 6">F0359</strain>
    </source>
</reference>
<comment type="similarity">
    <text evidence="1">Belongs to the short-chain dehydrogenases/reductases (SDR) family.</text>
</comment>
<keyword evidence="3" id="KW-0520">NAD</keyword>
<proteinExistence type="inferred from homology"/>
<dbReference type="EMBL" id="AECS01000038">
    <property type="protein sequence ID" value="EFQ03728.1"/>
    <property type="molecule type" value="Genomic_DNA"/>
</dbReference>
<evidence type="ECO:0000259" key="4">
    <source>
        <dbReference type="SMART" id="SM00822"/>
    </source>
</evidence>
<sequence>MEKKTVLISGGTSGIGLASARLCARAGMNVVINGRNEERGLQALHEVEPFGNVMYVKGDVTAEDDCQRMVEAAVSTFGNLTGLVTSAGYYRQELLENEKSEEIRRIFEVNVFGTVLLCRAAYGALKKHGGSIVIISSDAGLQGNTACSIYGATKGAVTAFAKSLALEGATHKIRVNALCPGDVMTPLVEKQLAEDTSLSLGDMASVYPLGRIATADEVGKVVAFLLSDDASFITGTALPVDGGLTSC</sequence>
<dbReference type="eggNOG" id="COG1028">
    <property type="taxonomic scope" value="Bacteria"/>
</dbReference>
<gene>
    <name evidence="5" type="ORF">HMPREF9429_01402</name>
</gene>
<dbReference type="CDD" id="cd05233">
    <property type="entry name" value="SDR_c"/>
    <property type="match status" value="1"/>
</dbReference>
<feature type="domain" description="Ketoreductase" evidence="4">
    <location>
        <begin position="4"/>
        <end position="187"/>
    </location>
</feature>
<dbReference type="NCBIfam" id="NF005559">
    <property type="entry name" value="PRK07231.1"/>
    <property type="match status" value="1"/>
</dbReference>
<dbReference type="Gene3D" id="3.40.50.720">
    <property type="entry name" value="NAD(P)-binding Rossmann-like Domain"/>
    <property type="match status" value="1"/>
</dbReference>